<evidence type="ECO:0000313" key="2">
    <source>
        <dbReference type="Proteomes" id="UP000679620"/>
    </source>
</evidence>
<dbReference type="GeneID" id="80399195"/>
<accession>A0A8S5L585</accession>
<evidence type="ECO:0000313" key="1">
    <source>
        <dbReference type="EMBL" id="DAD52596.1"/>
    </source>
</evidence>
<dbReference type="KEGG" id="vg:80399195"/>
<keyword evidence="2" id="KW-1185">Reference proteome</keyword>
<dbReference type="Proteomes" id="UP000679620">
    <property type="component" value="Segment"/>
</dbReference>
<gene>
    <name evidence="1" type="primary">SRR6960549_4_3</name>
</gene>
<dbReference type="RefSeq" id="YP_010770014.1">
    <property type="nucleotide sequence ID" value="NC_074135.1"/>
</dbReference>
<reference evidence="1" key="1">
    <citation type="submission" date="2020-09" db="EMBL/GenBank/DDBJ databases">
        <title>Leviviricetes taxonomy.</title>
        <authorList>
            <person name="Stockdale S.R."/>
            <person name="Callanan J."/>
            <person name="Adriaenssens E.M."/>
            <person name="Kuhn J.H."/>
            <person name="Rumnieks J."/>
            <person name="Shkoporov A."/>
            <person name="Draper L.A."/>
            <person name="Ross P."/>
            <person name="Hill C."/>
        </authorList>
    </citation>
    <scope>NUCLEOTIDE SEQUENCE</scope>
</reference>
<proteinExistence type="predicted"/>
<name>A0A8S5L585_9VIRU</name>
<organism evidence="1 2">
    <name type="scientific">ssRNA phage SRR6960549_4</name>
    <dbReference type="NCBI Taxonomy" id="2786541"/>
    <lineage>
        <taxon>Viruses</taxon>
        <taxon>Riboviria</taxon>
        <taxon>Orthornavirae</taxon>
        <taxon>Lenarviricota</taxon>
        <taxon>Leviviricetes</taxon>
        <taxon>Norzivirales</taxon>
        <taxon>Fiersviridae</taxon>
        <taxon>Whilavirus</taxon>
        <taxon>Whilavirus pelohabitans</taxon>
    </lineage>
</organism>
<protein>
    <submittedName>
        <fullName evidence="1">Uncharacterized protein</fullName>
    </submittedName>
</protein>
<dbReference type="EMBL" id="BK014150">
    <property type="protein sequence ID" value="DAD52596.1"/>
    <property type="molecule type" value="Genomic_RNA"/>
</dbReference>
<sequence length="138" mass="15560">MSYSMHVRLHMAGQGYEVPTDQVIIDRVEPDGNFFVRLANALHFKRQAAIASFKAGTWPDLTVPGYEIADIVKMQVFFDFGDDHDEVLFVSAPLAKWIESEKARPVLTRVGARTMESLRDNLFATGILISWDDGREEG</sequence>